<comment type="caution">
    <text evidence="3">The sequence shown here is derived from an EMBL/GenBank/DDBJ whole genome shotgun (WGS) entry which is preliminary data.</text>
</comment>
<evidence type="ECO:0000313" key="3">
    <source>
        <dbReference type="EMBL" id="PVY44275.1"/>
    </source>
</evidence>
<dbReference type="SUPFAM" id="SSF53474">
    <property type="entry name" value="alpha/beta-Hydrolases"/>
    <property type="match status" value="1"/>
</dbReference>
<reference evidence="3 4" key="1">
    <citation type="submission" date="2018-04" db="EMBL/GenBank/DDBJ databases">
        <title>Genomic Encyclopedia of Type Strains, Phase IV (KMG-IV): sequencing the most valuable type-strain genomes for metagenomic binning, comparative biology and taxonomic classification.</title>
        <authorList>
            <person name="Goeker M."/>
        </authorList>
    </citation>
    <scope>NUCLEOTIDE SEQUENCE [LARGE SCALE GENOMIC DNA]</scope>
    <source>
        <strain evidence="3 4">DSM 14823</strain>
    </source>
</reference>
<proteinExistence type="predicted"/>
<dbReference type="InterPro" id="IPR049492">
    <property type="entry name" value="BD-FAE-like_dom"/>
</dbReference>
<evidence type="ECO:0000259" key="2">
    <source>
        <dbReference type="Pfam" id="PF20434"/>
    </source>
</evidence>
<protein>
    <submittedName>
        <fullName evidence="3">Acetyl esterase/lipase</fullName>
    </submittedName>
</protein>
<evidence type="ECO:0000256" key="1">
    <source>
        <dbReference type="ARBA" id="ARBA00022801"/>
    </source>
</evidence>
<dbReference type="Gene3D" id="3.40.50.1820">
    <property type="entry name" value="alpha/beta hydrolase"/>
    <property type="match status" value="1"/>
</dbReference>
<feature type="domain" description="BD-FAE-like" evidence="2">
    <location>
        <begin position="68"/>
        <end position="164"/>
    </location>
</feature>
<evidence type="ECO:0000313" key="4">
    <source>
        <dbReference type="Proteomes" id="UP000245959"/>
    </source>
</evidence>
<dbReference type="EMBL" id="QEKH01000007">
    <property type="protein sequence ID" value="PVY44275.1"/>
    <property type="molecule type" value="Genomic_DNA"/>
</dbReference>
<keyword evidence="4" id="KW-1185">Reference proteome</keyword>
<dbReference type="AlphaFoldDB" id="A0A2U1B6H3"/>
<dbReference type="PANTHER" id="PTHR48081:SF6">
    <property type="entry name" value="PEPTIDASE S9 PROLYL OLIGOPEPTIDASE CATALYTIC DOMAIN-CONTAINING PROTEIN"/>
    <property type="match status" value="1"/>
</dbReference>
<dbReference type="InterPro" id="IPR050300">
    <property type="entry name" value="GDXG_lipolytic_enzyme"/>
</dbReference>
<gene>
    <name evidence="3" type="ORF">C8D82_10730</name>
</gene>
<dbReference type="Pfam" id="PF20434">
    <property type="entry name" value="BD-FAE"/>
    <property type="match status" value="1"/>
</dbReference>
<organism evidence="3 4">
    <name type="scientific">Victivallis vadensis</name>
    <dbReference type="NCBI Taxonomy" id="172901"/>
    <lineage>
        <taxon>Bacteria</taxon>
        <taxon>Pseudomonadati</taxon>
        <taxon>Lentisphaerota</taxon>
        <taxon>Lentisphaeria</taxon>
        <taxon>Victivallales</taxon>
        <taxon>Victivallaceae</taxon>
        <taxon>Victivallis</taxon>
    </lineage>
</organism>
<name>A0A2U1B6H3_9BACT</name>
<accession>A0A2U1B6H3</accession>
<dbReference type="Proteomes" id="UP000245959">
    <property type="component" value="Unassembled WGS sequence"/>
</dbReference>
<sequence length="285" mass="31474">MKNNDARPNGPIPCRRTGADMYDPEYSLWNAAVPFGGTEERAAAERFLEPVDGIDRLTDVARPTLTFFPVSGRGPHPAVMVCPGGGYEFLAWNHEGRDICGWLNSIGFAAFLLKYRCPDRRKAARADAARAMRFIRFHAESFRIRPDRLGCLGFSAGAHLTASIAAPAEPVPYEPVDETDRMPFRPDYTLLIYPAYLCGDDLAPQPEFRIGSGTPPAFLVQAEDDQVRAENALGWFLALKRASVPAELHLFAEGGHGYGILRSGRPVSDWPQLASGWLRRQANLS</sequence>
<dbReference type="InterPro" id="IPR029058">
    <property type="entry name" value="AB_hydrolase_fold"/>
</dbReference>
<keyword evidence="1" id="KW-0378">Hydrolase</keyword>
<dbReference type="PANTHER" id="PTHR48081">
    <property type="entry name" value="AB HYDROLASE SUPERFAMILY PROTEIN C4A8.06C"/>
    <property type="match status" value="1"/>
</dbReference>
<dbReference type="GO" id="GO:0016787">
    <property type="term" value="F:hydrolase activity"/>
    <property type="evidence" value="ECO:0007669"/>
    <property type="project" value="UniProtKB-KW"/>
</dbReference>